<evidence type="ECO:0000313" key="6">
    <source>
        <dbReference type="Proteomes" id="UP000215914"/>
    </source>
</evidence>
<dbReference type="AlphaFoldDB" id="A0A251SJ80"/>
<name>A0A251SJ80_HELAN</name>
<dbReference type="Pfam" id="PF01016">
    <property type="entry name" value="Ribosomal_L27"/>
    <property type="match status" value="1"/>
</dbReference>
<evidence type="ECO:0000256" key="1">
    <source>
        <dbReference type="ARBA" id="ARBA00010797"/>
    </source>
</evidence>
<accession>A0A251SJ80</accession>
<dbReference type="PANTHER" id="PTHR15893:SF0">
    <property type="entry name" value="LARGE RIBOSOMAL SUBUNIT PROTEIN BL27M"/>
    <property type="match status" value="1"/>
</dbReference>
<dbReference type="GO" id="GO:0006412">
    <property type="term" value="P:translation"/>
    <property type="evidence" value="ECO:0007669"/>
    <property type="project" value="InterPro"/>
</dbReference>
<proteinExistence type="inferred from homology"/>
<dbReference type="PANTHER" id="PTHR15893">
    <property type="entry name" value="RIBOSOMAL PROTEIN L27"/>
    <property type="match status" value="1"/>
</dbReference>
<comment type="similarity">
    <text evidence="1">Belongs to the bacterial ribosomal protein bL27 family.</text>
</comment>
<feature type="region of interest" description="Disordered" evidence="4">
    <location>
        <begin position="83"/>
        <end position="116"/>
    </location>
</feature>
<dbReference type="EMBL" id="CM007903">
    <property type="protein sequence ID" value="OTF98906.1"/>
    <property type="molecule type" value="Genomic_DNA"/>
</dbReference>
<dbReference type="Proteomes" id="UP000215914">
    <property type="component" value="Chromosome 14"/>
</dbReference>
<keyword evidence="6" id="KW-1185">Reference proteome</keyword>
<dbReference type="GO" id="GO:0003735">
    <property type="term" value="F:structural constituent of ribosome"/>
    <property type="evidence" value="ECO:0000318"/>
    <property type="project" value="GO_Central"/>
</dbReference>
<dbReference type="GO" id="GO:1990904">
    <property type="term" value="C:ribonucleoprotein complex"/>
    <property type="evidence" value="ECO:0007669"/>
    <property type="project" value="UniProtKB-KW"/>
</dbReference>
<evidence type="ECO:0000256" key="4">
    <source>
        <dbReference type="SAM" id="MobiDB-lite"/>
    </source>
</evidence>
<evidence type="ECO:0000256" key="3">
    <source>
        <dbReference type="ARBA" id="ARBA00023274"/>
    </source>
</evidence>
<protein>
    <submittedName>
        <fullName evidence="5">Putative ribosomal protein L27</fullName>
    </submittedName>
</protein>
<dbReference type="GO" id="GO:0005840">
    <property type="term" value="C:ribosome"/>
    <property type="evidence" value="ECO:0007669"/>
    <property type="project" value="UniProtKB-KW"/>
</dbReference>
<dbReference type="SUPFAM" id="SSF110324">
    <property type="entry name" value="Ribosomal L27 protein-like"/>
    <property type="match status" value="1"/>
</dbReference>
<keyword evidence="2 5" id="KW-0689">Ribosomal protein</keyword>
<gene>
    <name evidence="5" type="ORF">HannXRQ_Chr14g0450801</name>
</gene>
<reference evidence="6" key="1">
    <citation type="journal article" date="2017" name="Nature">
        <title>The sunflower genome provides insights into oil metabolism, flowering and Asterid evolution.</title>
        <authorList>
            <person name="Badouin H."/>
            <person name="Gouzy J."/>
            <person name="Grassa C.J."/>
            <person name="Murat F."/>
            <person name="Staton S.E."/>
            <person name="Cottret L."/>
            <person name="Lelandais-Briere C."/>
            <person name="Owens G.L."/>
            <person name="Carrere S."/>
            <person name="Mayjonade B."/>
            <person name="Legrand L."/>
            <person name="Gill N."/>
            <person name="Kane N.C."/>
            <person name="Bowers J.E."/>
            <person name="Hubner S."/>
            <person name="Bellec A."/>
            <person name="Berard A."/>
            <person name="Berges H."/>
            <person name="Blanchet N."/>
            <person name="Boniface M.C."/>
            <person name="Brunel D."/>
            <person name="Catrice O."/>
            <person name="Chaidir N."/>
            <person name="Claudel C."/>
            <person name="Donnadieu C."/>
            <person name="Faraut T."/>
            <person name="Fievet G."/>
            <person name="Helmstetter N."/>
            <person name="King M."/>
            <person name="Knapp S.J."/>
            <person name="Lai Z."/>
            <person name="Le Paslier M.C."/>
            <person name="Lippi Y."/>
            <person name="Lorenzon L."/>
            <person name="Mandel J.R."/>
            <person name="Marage G."/>
            <person name="Marchand G."/>
            <person name="Marquand E."/>
            <person name="Bret-Mestries E."/>
            <person name="Morien E."/>
            <person name="Nambeesan S."/>
            <person name="Nguyen T."/>
            <person name="Pegot-Espagnet P."/>
            <person name="Pouilly N."/>
            <person name="Raftis F."/>
            <person name="Sallet E."/>
            <person name="Schiex T."/>
            <person name="Thomas J."/>
            <person name="Vandecasteele C."/>
            <person name="Vares D."/>
            <person name="Vear F."/>
            <person name="Vautrin S."/>
            <person name="Crespi M."/>
            <person name="Mangin B."/>
            <person name="Burke J.M."/>
            <person name="Salse J."/>
            <person name="Munos S."/>
            <person name="Vincourt P."/>
            <person name="Rieseberg L.H."/>
            <person name="Langlade N.B."/>
        </authorList>
    </citation>
    <scope>NUCLEOTIDE SEQUENCE [LARGE SCALE GENOMIC DNA]</scope>
    <source>
        <strain evidence="6">cv. SF193</strain>
    </source>
</reference>
<dbReference type="Gene3D" id="2.40.50.100">
    <property type="match status" value="1"/>
</dbReference>
<dbReference type="InParanoid" id="A0A251SJ80"/>
<evidence type="ECO:0000313" key="5">
    <source>
        <dbReference type="EMBL" id="OTF98906.1"/>
    </source>
</evidence>
<dbReference type="PRINTS" id="PR00063">
    <property type="entry name" value="RIBOSOMALL27"/>
</dbReference>
<keyword evidence="3" id="KW-0687">Ribonucleoprotein</keyword>
<evidence type="ECO:0000256" key="2">
    <source>
        <dbReference type="ARBA" id="ARBA00022980"/>
    </source>
</evidence>
<organism evidence="5 6">
    <name type="scientific">Helianthus annuus</name>
    <name type="common">Common sunflower</name>
    <dbReference type="NCBI Taxonomy" id="4232"/>
    <lineage>
        <taxon>Eukaryota</taxon>
        <taxon>Viridiplantae</taxon>
        <taxon>Streptophyta</taxon>
        <taxon>Embryophyta</taxon>
        <taxon>Tracheophyta</taxon>
        <taxon>Spermatophyta</taxon>
        <taxon>Magnoliopsida</taxon>
        <taxon>eudicotyledons</taxon>
        <taxon>Gunneridae</taxon>
        <taxon>Pentapetalae</taxon>
        <taxon>asterids</taxon>
        <taxon>campanulids</taxon>
        <taxon>Asterales</taxon>
        <taxon>Asteraceae</taxon>
        <taxon>Asteroideae</taxon>
        <taxon>Heliantheae alliance</taxon>
        <taxon>Heliantheae</taxon>
        <taxon>Helianthus</taxon>
    </lineage>
</organism>
<dbReference type="STRING" id="4232.A0A251SJ80"/>
<dbReference type="InterPro" id="IPR001684">
    <property type="entry name" value="Ribosomal_bL27"/>
</dbReference>
<sequence length="144" mass="16534">MRTKKELEVPRTVVIHEVRGSVLRFTVTRLPSLVLSSFDNEEPRRVHPGKNVGIGKDHTIFSLIDGLVKFEKFGPDRKKVSVYPREVQPENPNSYRNRKRESFRLQRERRKARKELREGGVAEPLLVLASATDVTETAVENPDC</sequence>